<dbReference type="EC" id="3.1.3.16" evidence="3"/>
<dbReference type="Proteomes" id="UP000561726">
    <property type="component" value="Unassembled WGS sequence"/>
</dbReference>
<sequence>MRKPRRAPAPVREAAPIAVSVGAATDVGLRRQSNEDAYLAQGSLYLVADGMGGHVAGEIASATVISAFTDLSLRPSVTLDRLRETFADAVARVAALPVGAGAGAGTTLTGVAIGSLDQNAYWIVLNLGDSRTYRLSSRVLEQISVDHSVVQELVDSGELTAAQAATNAQRNIVTRSIGAGSRSEPDYWFIPAEPGDRILVCSDGLTGELSDEHIRSILNAEPEPQAAAARLVREALQRGGRDNVTVVVVDALSILGDLEGDETIPRHLTAVADTPPDFDDTIPRDRLTDGVNHL</sequence>
<evidence type="ECO:0000259" key="2">
    <source>
        <dbReference type="PROSITE" id="PS51746"/>
    </source>
</evidence>
<feature type="region of interest" description="Disordered" evidence="1">
    <location>
        <begin position="275"/>
        <end position="294"/>
    </location>
</feature>
<dbReference type="InterPro" id="IPR036457">
    <property type="entry name" value="PPM-type-like_dom_sf"/>
</dbReference>
<dbReference type="Pfam" id="PF13672">
    <property type="entry name" value="PP2C_2"/>
    <property type="match status" value="1"/>
</dbReference>
<proteinExistence type="predicted"/>
<dbReference type="EMBL" id="JACHBQ010000001">
    <property type="protein sequence ID" value="MBB5642496.1"/>
    <property type="molecule type" value="Genomic_DNA"/>
</dbReference>
<dbReference type="PROSITE" id="PS51746">
    <property type="entry name" value="PPM_2"/>
    <property type="match status" value="1"/>
</dbReference>
<evidence type="ECO:0000313" key="4">
    <source>
        <dbReference type="Proteomes" id="UP000561726"/>
    </source>
</evidence>
<dbReference type="OrthoDB" id="9801841at2"/>
<dbReference type="CDD" id="cd00143">
    <property type="entry name" value="PP2Cc"/>
    <property type="match status" value="1"/>
</dbReference>
<gene>
    <name evidence="3" type="ORF">BJ997_003044</name>
</gene>
<dbReference type="SMART" id="SM00331">
    <property type="entry name" value="PP2C_SIG"/>
    <property type="match status" value="1"/>
</dbReference>
<reference evidence="3 4" key="1">
    <citation type="submission" date="2020-08" db="EMBL/GenBank/DDBJ databases">
        <title>Sequencing the genomes of 1000 actinobacteria strains.</title>
        <authorList>
            <person name="Klenk H.-P."/>
        </authorList>
    </citation>
    <scope>NUCLEOTIDE SEQUENCE [LARGE SCALE GENOMIC DNA]</scope>
    <source>
        <strain evidence="3 4">DSM 21065</strain>
    </source>
</reference>
<accession>A0A7W8ZYH1</accession>
<keyword evidence="3" id="KW-0378">Hydrolase</keyword>
<feature type="domain" description="PPM-type phosphatase" evidence="2">
    <location>
        <begin position="20"/>
        <end position="251"/>
    </location>
</feature>
<evidence type="ECO:0000313" key="3">
    <source>
        <dbReference type="EMBL" id="MBB5642496.1"/>
    </source>
</evidence>
<dbReference type="Gene3D" id="3.60.40.10">
    <property type="entry name" value="PPM-type phosphatase domain"/>
    <property type="match status" value="1"/>
</dbReference>
<dbReference type="InterPro" id="IPR001932">
    <property type="entry name" value="PPM-type_phosphatase-like_dom"/>
</dbReference>
<name>A0A7W8ZYH1_9MICO</name>
<dbReference type="SUPFAM" id="SSF81606">
    <property type="entry name" value="PP2C-like"/>
    <property type="match status" value="1"/>
</dbReference>
<comment type="caution">
    <text evidence="3">The sequence shown here is derived from an EMBL/GenBank/DDBJ whole genome shotgun (WGS) entry which is preliminary data.</text>
</comment>
<dbReference type="InterPro" id="IPR015655">
    <property type="entry name" value="PP2C"/>
</dbReference>
<dbReference type="PANTHER" id="PTHR47992">
    <property type="entry name" value="PROTEIN PHOSPHATASE"/>
    <property type="match status" value="1"/>
</dbReference>
<evidence type="ECO:0000256" key="1">
    <source>
        <dbReference type="SAM" id="MobiDB-lite"/>
    </source>
</evidence>
<protein>
    <submittedName>
        <fullName evidence="3">Protein phosphatase</fullName>
        <ecNumber evidence="3">3.1.3.16</ecNumber>
    </submittedName>
</protein>
<dbReference type="RefSeq" id="WP_052541965.1">
    <property type="nucleotide sequence ID" value="NZ_JACHBQ010000001.1"/>
</dbReference>
<organism evidence="3 4">
    <name type="scientific">Cryobacterium roopkundense</name>
    <dbReference type="NCBI Taxonomy" id="1001240"/>
    <lineage>
        <taxon>Bacteria</taxon>
        <taxon>Bacillati</taxon>
        <taxon>Actinomycetota</taxon>
        <taxon>Actinomycetes</taxon>
        <taxon>Micrococcales</taxon>
        <taxon>Microbacteriaceae</taxon>
        <taxon>Cryobacterium</taxon>
    </lineage>
</organism>
<dbReference type="AlphaFoldDB" id="A0A7W8ZYH1"/>
<dbReference type="GO" id="GO:0004722">
    <property type="term" value="F:protein serine/threonine phosphatase activity"/>
    <property type="evidence" value="ECO:0007669"/>
    <property type="project" value="UniProtKB-EC"/>
</dbReference>
<dbReference type="SMART" id="SM00332">
    <property type="entry name" value="PP2Cc"/>
    <property type="match status" value="1"/>
</dbReference>